<dbReference type="OrthoDB" id="237859at2157"/>
<sequence>MSNCSDPNDITEALDAAIDAFNGEGHGMPTPEESINSDEDWTAQLTKGCKLLDLAEKPVIDGYDTAIIELCFGAIERSLEAYALAEGGDTLRDFHDHTKCYTRAADLGLVSRHTSKRLRQLYDNNRTDSYYGGNRPTHEQADAMRDLARAIHIHATKQILEDGVCVCDRLSAY</sequence>
<proteinExistence type="predicted"/>
<dbReference type="GeneID" id="37879567"/>
<keyword evidence="3" id="KW-1185">Reference proteome</keyword>
<dbReference type="Pfam" id="PF26481">
    <property type="entry name" value="DUF8154"/>
    <property type="match status" value="1"/>
</dbReference>
<evidence type="ECO:0000259" key="1">
    <source>
        <dbReference type="Pfam" id="PF26481"/>
    </source>
</evidence>
<evidence type="ECO:0000313" key="3">
    <source>
        <dbReference type="Proteomes" id="UP000263012"/>
    </source>
</evidence>
<evidence type="ECO:0000313" key="2">
    <source>
        <dbReference type="EMBL" id="AUX10809.1"/>
    </source>
</evidence>
<protein>
    <recommendedName>
        <fullName evidence="1">DUF8154 domain-containing protein</fullName>
    </recommendedName>
</protein>
<accession>A0A343TNY7</accession>
<dbReference type="RefSeq" id="WP_119821453.1">
    <property type="nucleotide sequence ID" value="NZ_CP025066.1"/>
</dbReference>
<dbReference type="Proteomes" id="UP000263012">
    <property type="component" value="Chromosome"/>
</dbReference>
<dbReference type="EMBL" id="CP025066">
    <property type="protein sequence ID" value="AUX10809.1"/>
    <property type="molecule type" value="Genomic_DNA"/>
</dbReference>
<dbReference type="AlphaFoldDB" id="A0A343TNY7"/>
<feature type="domain" description="DUF8154" evidence="1">
    <location>
        <begin position="6"/>
        <end position="167"/>
    </location>
</feature>
<name>A0A343TNY7_9EURY</name>
<reference evidence="3" key="1">
    <citation type="submission" date="2017-11" db="EMBL/GenBank/DDBJ databases">
        <title>Phenotypic and genomic properties of facultatively anaerobic sulfur-reducing natronoarchaea from hypersaline soda lakes.</title>
        <authorList>
            <person name="Sorokin D.Y."/>
            <person name="Kublanov I.V."/>
            <person name="Roman P."/>
            <person name="Sinninghe Damste J.S."/>
            <person name="Golyshin P.N."/>
            <person name="Rojo D."/>
            <person name="Ciordia S."/>
            <person name="Mena M.D.C."/>
            <person name="Ferrer M."/>
            <person name="Messina E."/>
            <person name="Smedile F."/>
            <person name="La Spada G."/>
            <person name="La Cono V."/>
            <person name="Yakimov M.M."/>
        </authorList>
    </citation>
    <scope>NUCLEOTIDE SEQUENCE [LARGE SCALE GENOMIC DNA]</scope>
    <source>
        <strain evidence="3">AArc-Sl</strain>
    </source>
</reference>
<dbReference type="InterPro" id="IPR058467">
    <property type="entry name" value="DUF8154"/>
</dbReference>
<dbReference type="KEGG" id="hdf:AArcSl_3203"/>
<gene>
    <name evidence="2" type="ORF">AArcSl_3203</name>
</gene>
<organism evidence="2 3">
    <name type="scientific">Halalkaliarchaeum desulfuricum</name>
    <dbReference type="NCBI Taxonomy" id="2055893"/>
    <lineage>
        <taxon>Archaea</taxon>
        <taxon>Methanobacteriati</taxon>
        <taxon>Methanobacteriota</taxon>
        <taxon>Stenosarchaea group</taxon>
        <taxon>Halobacteria</taxon>
        <taxon>Halobacteriales</taxon>
        <taxon>Haloferacaceae</taxon>
        <taxon>Halalkaliarchaeum</taxon>
    </lineage>
</organism>